<reference evidence="1 2" key="1">
    <citation type="submission" date="2011-01" db="EMBL/GenBank/DDBJ databases">
        <authorList>
            <person name="Weinstock G."/>
            <person name="Sodergren E."/>
            <person name="Clifton S."/>
            <person name="Fulton L."/>
            <person name="Fulton B."/>
            <person name="Courtney L."/>
            <person name="Fronick C."/>
            <person name="Harrison M."/>
            <person name="Strong C."/>
            <person name="Farmer C."/>
            <person name="Delahaunty K."/>
            <person name="Markovic C."/>
            <person name="Hall O."/>
            <person name="Minx P."/>
            <person name="Tomlinson C."/>
            <person name="Mitreva M."/>
            <person name="Hou S."/>
            <person name="Chen J."/>
            <person name="Wollam A."/>
            <person name="Pepin K.H."/>
            <person name="Johnson M."/>
            <person name="Bhonagiri V."/>
            <person name="Zhang X."/>
            <person name="Suruliraj S."/>
            <person name="Warren W."/>
            <person name="Chinwalla A."/>
            <person name="Mardis E.R."/>
            <person name="Wilson R.K."/>
        </authorList>
    </citation>
    <scope>NUCLEOTIDE SEQUENCE [LARGE SCALE GENOMIC DNA]</scope>
    <source>
        <strain evidence="2">DSM 22608 / JCM 16073 / KCTC 15190 / YIT 12066</strain>
    </source>
</reference>
<comment type="caution">
    <text evidence="1">The sequence shown here is derived from an EMBL/GenBank/DDBJ whole genome shotgun (WGS) entry which is preliminary data.</text>
</comment>
<dbReference type="HOGENOM" id="CLU_3240534_0_0_6"/>
<evidence type="ECO:0000313" key="1">
    <source>
        <dbReference type="EMBL" id="EFY06887.1"/>
    </source>
</evidence>
<proteinExistence type="predicted"/>
<sequence length="43" mass="5128">MCLHCSIKQDRYPRDESQRKTEYILKDEKEQILSTQDLQKGGD</sequence>
<evidence type="ECO:0000313" key="2">
    <source>
        <dbReference type="Proteomes" id="UP000018458"/>
    </source>
</evidence>
<accession>E8LKR8</accession>
<dbReference type="EMBL" id="AEVO01000071">
    <property type="protein sequence ID" value="EFY06887.1"/>
    <property type="molecule type" value="Genomic_DNA"/>
</dbReference>
<name>E8LKR8_SUCHY</name>
<organism evidence="1 2">
    <name type="scientific">Succinatimonas hippei (strain DSM 22608 / JCM 16073 / KCTC 15190 / YIT 12066)</name>
    <dbReference type="NCBI Taxonomy" id="762983"/>
    <lineage>
        <taxon>Bacteria</taxon>
        <taxon>Pseudomonadati</taxon>
        <taxon>Pseudomonadota</taxon>
        <taxon>Gammaproteobacteria</taxon>
        <taxon>Aeromonadales</taxon>
        <taxon>Succinivibrionaceae</taxon>
        <taxon>Succinatimonas</taxon>
    </lineage>
</organism>
<dbReference type="Proteomes" id="UP000018458">
    <property type="component" value="Unassembled WGS sequence"/>
</dbReference>
<gene>
    <name evidence="1" type="ORF">HMPREF9444_01315</name>
</gene>
<dbReference type="AlphaFoldDB" id="E8LKR8"/>
<keyword evidence="2" id="KW-1185">Reference proteome</keyword>
<protein>
    <submittedName>
        <fullName evidence="1">Uncharacterized protein</fullName>
    </submittedName>
</protein>